<keyword evidence="4" id="KW-1185">Reference proteome</keyword>
<dbReference type="Pfam" id="PF13561">
    <property type="entry name" value="adh_short_C2"/>
    <property type="match status" value="1"/>
</dbReference>
<dbReference type="PANTHER" id="PTHR43477:SF1">
    <property type="entry name" value="DIHYDROANTICAPSIN 7-DEHYDROGENASE"/>
    <property type="match status" value="1"/>
</dbReference>
<dbReference type="GO" id="GO:0004316">
    <property type="term" value="F:3-oxoacyl-[acyl-carrier-protein] reductase (NADPH) activity"/>
    <property type="evidence" value="ECO:0007669"/>
    <property type="project" value="UniProtKB-EC"/>
</dbReference>
<protein>
    <submittedName>
        <fullName evidence="3">3-oxoacyl-[acyl-carrier protein] reductase</fullName>
        <ecNumber evidence="3">1.1.1.100</ecNumber>
    </submittedName>
</protein>
<organism evidence="3 4">
    <name type="scientific">Salinicoccus halitifaciens</name>
    <dbReference type="NCBI Taxonomy" id="1073415"/>
    <lineage>
        <taxon>Bacteria</taxon>
        <taxon>Bacillati</taxon>
        <taxon>Bacillota</taxon>
        <taxon>Bacilli</taxon>
        <taxon>Bacillales</taxon>
        <taxon>Staphylococcaceae</taxon>
        <taxon>Salinicoccus</taxon>
    </lineage>
</organism>
<dbReference type="PRINTS" id="PR00081">
    <property type="entry name" value="GDHRDH"/>
</dbReference>
<dbReference type="InterPro" id="IPR002347">
    <property type="entry name" value="SDR_fam"/>
</dbReference>
<gene>
    <name evidence="3" type="ORF">ABHD89_000644</name>
</gene>
<proteinExistence type="inferred from homology"/>
<dbReference type="InterPro" id="IPR051122">
    <property type="entry name" value="SDR_DHRS6-like"/>
</dbReference>
<dbReference type="Proteomes" id="UP001549019">
    <property type="component" value="Unassembled WGS sequence"/>
</dbReference>
<dbReference type="SUPFAM" id="SSF51735">
    <property type="entry name" value="NAD(P)-binding Rossmann-fold domains"/>
    <property type="match status" value="1"/>
</dbReference>
<dbReference type="InterPro" id="IPR036291">
    <property type="entry name" value="NAD(P)-bd_dom_sf"/>
</dbReference>
<evidence type="ECO:0000313" key="3">
    <source>
        <dbReference type="EMBL" id="MET3110256.1"/>
    </source>
</evidence>
<dbReference type="Gene3D" id="3.40.50.720">
    <property type="entry name" value="NAD(P)-binding Rossmann-like Domain"/>
    <property type="match status" value="1"/>
</dbReference>
<dbReference type="PANTHER" id="PTHR43477">
    <property type="entry name" value="DIHYDROANTICAPSIN 7-DEHYDROGENASE"/>
    <property type="match status" value="1"/>
</dbReference>
<evidence type="ECO:0000313" key="4">
    <source>
        <dbReference type="Proteomes" id="UP001549019"/>
    </source>
</evidence>
<sequence>MAEKHYLLVGASGDIGRAVHSELEGEKVITVSKTRMPHHKSEHHFLDLSRPITEEDVKQITDGTEVLDGLIWTPGVELFGLFQDTSLEALDEQYNISVRSLIIFIKVVLPKLKLSKSGRIIVITSVWGGAGASFESIYSAMKGAQNTLVKSLAKELAATGVTVNAIAPGVVEGSMTDALSDEDLAAVLGELPQQRLIQPAEVASLAAYLLKGDSRSINGEILNINGGWYT</sequence>
<dbReference type="EC" id="1.1.1.100" evidence="3"/>
<dbReference type="RefSeq" id="WP_230820463.1">
    <property type="nucleotide sequence ID" value="NZ_JAJNCU010000001.1"/>
</dbReference>
<accession>A0ABV2E7X9</accession>
<keyword evidence="2 3" id="KW-0560">Oxidoreductase</keyword>
<evidence type="ECO:0000256" key="1">
    <source>
        <dbReference type="ARBA" id="ARBA00006484"/>
    </source>
</evidence>
<comment type="caution">
    <text evidence="3">The sequence shown here is derived from an EMBL/GenBank/DDBJ whole genome shotgun (WGS) entry which is preliminary data.</text>
</comment>
<reference evidence="3 4" key="1">
    <citation type="submission" date="2024-05" db="EMBL/GenBank/DDBJ databases">
        <title>Genomic Encyclopedia of Type Strains, Phase IV (KMG-IV): sequencing the most valuable type-strain genomes for metagenomic binning, comparative biology and taxonomic classification.</title>
        <authorList>
            <person name="Goeker M."/>
        </authorList>
    </citation>
    <scope>NUCLEOTIDE SEQUENCE [LARGE SCALE GENOMIC DNA]</scope>
    <source>
        <strain evidence="3 4">DSM 25286</strain>
    </source>
</reference>
<comment type="similarity">
    <text evidence="1">Belongs to the short-chain dehydrogenases/reductases (SDR) family.</text>
</comment>
<dbReference type="EMBL" id="JBDZDV010000001">
    <property type="protein sequence ID" value="MET3110256.1"/>
    <property type="molecule type" value="Genomic_DNA"/>
</dbReference>
<name>A0ABV2E7X9_9STAP</name>
<dbReference type="CDD" id="cd05233">
    <property type="entry name" value="SDR_c"/>
    <property type="match status" value="1"/>
</dbReference>
<evidence type="ECO:0000256" key="2">
    <source>
        <dbReference type="ARBA" id="ARBA00023002"/>
    </source>
</evidence>